<keyword evidence="2" id="KW-0732">Signal</keyword>
<sequence length="108" mass="11297">MRIYQRFIMLLKVMMLLTVSASTAWASNPLQGQAVGFSATGVPGPMVNAIYKSESEPGDQGQGGSAGDDDQVDGDDDSADSATNNGDGKTDRKDDDSADQGKSSEGQY</sequence>
<proteinExistence type="predicted"/>
<dbReference type="OrthoDB" id="7033296at2"/>
<reference evidence="3 4" key="1">
    <citation type="submission" date="2017-08" db="EMBL/GenBank/DDBJ databases">
        <title>Genomic and metabolic characterisation of spoilage-associated Pseudomonas species.</title>
        <authorList>
            <person name="Stanborough T."/>
            <person name="Fegan N."/>
            <person name="Powell S.M."/>
            <person name="Singh T."/>
            <person name="Tamplin M.L."/>
            <person name="Chandry P.S."/>
        </authorList>
    </citation>
    <scope>NUCLEOTIDE SEQUENCE [LARGE SCALE GENOMIC DNA]</scope>
    <source>
        <strain evidence="3 4">L1802</strain>
    </source>
</reference>
<organism evidence="3 4">
    <name type="scientific">Pseudomonas lundensis</name>
    <dbReference type="NCBI Taxonomy" id="86185"/>
    <lineage>
        <taxon>Bacteria</taxon>
        <taxon>Pseudomonadati</taxon>
        <taxon>Pseudomonadota</taxon>
        <taxon>Gammaproteobacteria</taxon>
        <taxon>Pseudomonadales</taxon>
        <taxon>Pseudomonadaceae</taxon>
        <taxon>Pseudomonas</taxon>
    </lineage>
</organism>
<name>A0A266NBA9_9PSED</name>
<comment type="caution">
    <text evidence="3">The sequence shown here is derived from an EMBL/GenBank/DDBJ whole genome shotgun (WGS) entry which is preliminary data.</text>
</comment>
<evidence type="ECO:0000256" key="1">
    <source>
        <dbReference type="SAM" id="MobiDB-lite"/>
    </source>
</evidence>
<dbReference type="EMBL" id="NQKI01000010">
    <property type="protein sequence ID" value="OZY59804.1"/>
    <property type="molecule type" value="Genomic_DNA"/>
</dbReference>
<evidence type="ECO:0000313" key="4">
    <source>
        <dbReference type="Proteomes" id="UP000215788"/>
    </source>
</evidence>
<feature type="signal peptide" evidence="2">
    <location>
        <begin position="1"/>
        <end position="26"/>
    </location>
</feature>
<gene>
    <name evidence="3" type="ORF">CJF39_08410</name>
</gene>
<evidence type="ECO:0000313" key="3">
    <source>
        <dbReference type="EMBL" id="OZY59804.1"/>
    </source>
</evidence>
<dbReference type="AlphaFoldDB" id="A0A266NBA9"/>
<dbReference type="RefSeq" id="WP_094993009.1">
    <property type="nucleotide sequence ID" value="NZ_NQKI01000010.1"/>
</dbReference>
<protein>
    <submittedName>
        <fullName evidence="3">Uncharacterized protein</fullName>
    </submittedName>
</protein>
<feature type="compositionally biased region" description="Acidic residues" evidence="1">
    <location>
        <begin position="67"/>
        <end position="79"/>
    </location>
</feature>
<accession>A0A266NBA9</accession>
<feature type="chain" id="PRO_5012944213" evidence="2">
    <location>
        <begin position="27"/>
        <end position="108"/>
    </location>
</feature>
<feature type="region of interest" description="Disordered" evidence="1">
    <location>
        <begin position="45"/>
        <end position="108"/>
    </location>
</feature>
<evidence type="ECO:0000256" key="2">
    <source>
        <dbReference type="SAM" id="SignalP"/>
    </source>
</evidence>
<dbReference type="Proteomes" id="UP000215788">
    <property type="component" value="Unassembled WGS sequence"/>
</dbReference>